<feature type="domain" description="HTH merR-type" evidence="2">
    <location>
        <begin position="1"/>
        <end position="69"/>
    </location>
</feature>
<dbReference type="Pfam" id="PF13411">
    <property type="entry name" value="MerR_1"/>
    <property type="match status" value="1"/>
</dbReference>
<reference evidence="3 4" key="1">
    <citation type="journal article" date="2017" name="Eur. J. Clin. Microbiol. Infect. Dis.">
        <title>Uncommonly isolated clinical Pseudomonas: identification and phylogenetic assignation.</title>
        <authorList>
            <person name="Mulet M."/>
            <person name="Gomila M."/>
            <person name="Ramirez A."/>
            <person name="Cardew S."/>
            <person name="Moore E.R."/>
            <person name="Lalucat J."/>
            <person name="Garcia-Valdes E."/>
        </authorList>
    </citation>
    <scope>NUCLEOTIDE SEQUENCE [LARGE SCALE GENOMIC DNA]</scope>
    <source>
        <strain evidence="3 4">SD129</strain>
    </source>
</reference>
<dbReference type="EMBL" id="QLAG01000045">
    <property type="protein sequence ID" value="TLX61473.1"/>
    <property type="molecule type" value="Genomic_DNA"/>
</dbReference>
<dbReference type="PANTHER" id="PTHR30204:SF92">
    <property type="entry name" value="HTH-TYPE TRANSCRIPTIONAL REGULATOR ZNTR"/>
    <property type="match status" value="1"/>
</dbReference>
<accession>A0A5R9Q9P4</accession>
<evidence type="ECO:0000256" key="1">
    <source>
        <dbReference type="ARBA" id="ARBA00023125"/>
    </source>
</evidence>
<dbReference type="GO" id="GO:0003677">
    <property type="term" value="F:DNA binding"/>
    <property type="evidence" value="ECO:0007669"/>
    <property type="project" value="UniProtKB-KW"/>
</dbReference>
<sequence>MRIGQLARLIGIDTQTIRFYEQQGLLPPPDRQANGYRVYTEKHGERLAFIRSCRILNLSLPEIHALQRYQDDPRQPCTAVNALLDEHISQV</sequence>
<proteinExistence type="predicted"/>
<dbReference type="PROSITE" id="PS50937">
    <property type="entry name" value="HTH_MERR_2"/>
    <property type="match status" value="1"/>
</dbReference>
<evidence type="ECO:0000259" key="2">
    <source>
        <dbReference type="PROSITE" id="PS50937"/>
    </source>
</evidence>
<dbReference type="RefSeq" id="WP_138412859.1">
    <property type="nucleotide sequence ID" value="NZ_QLAG01000045.1"/>
</dbReference>
<dbReference type="AlphaFoldDB" id="A0A5R9Q9P4"/>
<organism evidence="3 4">
    <name type="scientific">Stutzerimonas nosocomialis</name>
    <dbReference type="NCBI Taxonomy" id="1056496"/>
    <lineage>
        <taxon>Bacteria</taxon>
        <taxon>Pseudomonadati</taxon>
        <taxon>Pseudomonadota</taxon>
        <taxon>Gammaproteobacteria</taxon>
        <taxon>Pseudomonadales</taxon>
        <taxon>Pseudomonadaceae</taxon>
        <taxon>Stutzerimonas</taxon>
    </lineage>
</organism>
<dbReference type="InterPro" id="IPR009061">
    <property type="entry name" value="DNA-bd_dom_put_sf"/>
</dbReference>
<dbReference type="SUPFAM" id="SSF46955">
    <property type="entry name" value="Putative DNA-binding domain"/>
    <property type="match status" value="1"/>
</dbReference>
<dbReference type="PRINTS" id="PR00040">
    <property type="entry name" value="HTHMERR"/>
</dbReference>
<dbReference type="PANTHER" id="PTHR30204">
    <property type="entry name" value="REDOX-CYCLING DRUG-SENSING TRANSCRIPTIONAL ACTIVATOR SOXR"/>
    <property type="match status" value="1"/>
</dbReference>
<evidence type="ECO:0000313" key="3">
    <source>
        <dbReference type="EMBL" id="TLX61473.1"/>
    </source>
</evidence>
<gene>
    <name evidence="3" type="ORF">DN820_21165</name>
</gene>
<protein>
    <submittedName>
        <fullName evidence="3">Cd(II)/Pb(II)-responsive transcriptional regulator</fullName>
    </submittedName>
</protein>
<keyword evidence="4" id="KW-1185">Reference proteome</keyword>
<name>A0A5R9Q9P4_9GAMM</name>
<feature type="non-terminal residue" evidence="3">
    <location>
        <position position="91"/>
    </location>
</feature>
<dbReference type="InterPro" id="IPR047057">
    <property type="entry name" value="MerR_fam"/>
</dbReference>
<dbReference type="Proteomes" id="UP000306753">
    <property type="component" value="Unassembled WGS sequence"/>
</dbReference>
<dbReference type="InterPro" id="IPR000551">
    <property type="entry name" value="MerR-type_HTH_dom"/>
</dbReference>
<keyword evidence="1" id="KW-0238">DNA-binding</keyword>
<dbReference type="SMART" id="SM00422">
    <property type="entry name" value="HTH_MERR"/>
    <property type="match status" value="1"/>
</dbReference>
<evidence type="ECO:0000313" key="4">
    <source>
        <dbReference type="Proteomes" id="UP000306753"/>
    </source>
</evidence>
<dbReference type="Gene3D" id="1.10.1660.10">
    <property type="match status" value="1"/>
</dbReference>
<comment type="caution">
    <text evidence="3">The sequence shown here is derived from an EMBL/GenBank/DDBJ whole genome shotgun (WGS) entry which is preliminary data.</text>
</comment>
<dbReference type="GO" id="GO:0003700">
    <property type="term" value="F:DNA-binding transcription factor activity"/>
    <property type="evidence" value="ECO:0007669"/>
    <property type="project" value="InterPro"/>
</dbReference>